<evidence type="ECO:0000256" key="5">
    <source>
        <dbReference type="ARBA" id="ARBA00048200"/>
    </source>
</evidence>
<evidence type="ECO:0000313" key="9">
    <source>
        <dbReference type="Proteomes" id="UP001549799"/>
    </source>
</evidence>
<keyword evidence="9" id="KW-1185">Reference proteome</keyword>
<evidence type="ECO:0000256" key="2">
    <source>
        <dbReference type="ARBA" id="ARBA00010944"/>
    </source>
</evidence>
<comment type="function">
    <text evidence="6">Catalyzes the reduction of dTDP-6-deoxy-L-lyxo-4-hexulose to yield dTDP-L-rhamnose.</text>
</comment>
<dbReference type="Pfam" id="PF04321">
    <property type="entry name" value="RmlD_sub_bind"/>
    <property type="match status" value="1"/>
</dbReference>
<dbReference type="InterPro" id="IPR036291">
    <property type="entry name" value="NAD(P)-bd_dom_sf"/>
</dbReference>
<evidence type="ECO:0000259" key="7">
    <source>
        <dbReference type="Pfam" id="PF04321"/>
    </source>
</evidence>
<name>A0ABV2SS16_9FLAO</name>
<feature type="domain" description="RmlD-like substrate binding" evidence="7">
    <location>
        <begin position="10"/>
        <end position="287"/>
    </location>
</feature>
<organism evidence="8 9">
    <name type="scientific">Sediminicola arcticus</name>
    <dbReference type="NCBI Taxonomy" id="1574308"/>
    <lineage>
        <taxon>Bacteria</taxon>
        <taxon>Pseudomonadati</taxon>
        <taxon>Bacteroidota</taxon>
        <taxon>Flavobacteriia</taxon>
        <taxon>Flavobacteriales</taxon>
        <taxon>Flavobacteriaceae</taxon>
        <taxon>Sediminicola</taxon>
    </lineage>
</organism>
<keyword evidence="6 8" id="KW-0560">Oxidoreductase</keyword>
<dbReference type="InterPro" id="IPR029903">
    <property type="entry name" value="RmlD-like-bd"/>
</dbReference>
<sequence>MEEPINKFIKILVTGAKGQLGRCLQDVAIRFPNYDFHFKSSTDLDITSKAGIETLFESEKFDYCINCAAYTAVDKAETDQEKAFLVNAEAVKYLAEGCKEHKTILIHISTDFVFDGAKRTPYTEEDIPNPKNVYGASKLKGEHYVQEILEHYFIIRTSWVYSEYGHNFVKTMLRLGKERKEISVVNDQLGSPTYAGDLASVILKIVSSKKVRYGLYHYSNEGVASWYDFAKAIFDKIGNEIHITPITTLEFPTPAKRPEFSVMDKSKFKNIFKVETEEWKDSLNKVLPLIK</sequence>
<protein>
    <recommendedName>
        <fullName evidence="4 6">dTDP-4-dehydrorhamnose reductase</fullName>
        <ecNumber evidence="3 6">1.1.1.133</ecNumber>
    </recommendedName>
</protein>
<comment type="caution">
    <text evidence="8">The sequence shown here is derived from an EMBL/GenBank/DDBJ whole genome shotgun (WGS) entry which is preliminary data.</text>
</comment>
<evidence type="ECO:0000256" key="1">
    <source>
        <dbReference type="ARBA" id="ARBA00004781"/>
    </source>
</evidence>
<comment type="pathway">
    <text evidence="1 6">Carbohydrate biosynthesis; dTDP-L-rhamnose biosynthesis.</text>
</comment>
<reference evidence="8 9" key="1">
    <citation type="submission" date="2024-07" db="EMBL/GenBank/DDBJ databases">
        <title>The genome sequence of type strain Sediminicola arcticus GDMCC 1.2805.</title>
        <authorList>
            <person name="Liu Y."/>
        </authorList>
    </citation>
    <scope>NUCLEOTIDE SEQUENCE [LARGE SCALE GENOMIC DNA]</scope>
    <source>
        <strain evidence="8 9">GDMCC 1.2805</strain>
    </source>
</reference>
<dbReference type="PANTHER" id="PTHR10491:SF4">
    <property type="entry name" value="METHIONINE ADENOSYLTRANSFERASE 2 SUBUNIT BETA"/>
    <property type="match status" value="1"/>
</dbReference>
<dbReference type="PANTHER" id="PTHR10491">
    <property type="entry name" value="DTDP-4-DEHYDRORHAMNOSE REDUCTASE"/>
    <property type="match status" value="1"/>
</dbReference>
<evidence type="ECO:0000256" key="6">
    <source>
        <dbReference type="RuleBase" id="RU364082"/>
    </source>
</evidence>
<dbReference type="Proteomes" id="UP001549799">
    <property type="component" value="Unassembled WGS sequence"/>
</dbReference>
<dbReference type="Gene3D" id="3.90.25.10">
    <property type="entry name" value="UDP-galactose 4-epimerase, domain 1"/>
    <property type="match status" value="1"/>
</dbReference>
<dbReference type="EC" id="1.1.1.133" evidence="3 6"/>
<dbReference type="RefSeq" id="WP_354613914.1">
    <property type="nucleotide sequence ID" value="NZ_JBEXAE010000001.1"/>
</dbReference>
<dbReference type="CDD" id="cd05254">
    <property type="entry name" value="dTDP_HR_like_SDR_e"/>
    <property type="match status" value="1"/>
</dbReference>
<proteinExistence type="inferred from homology"/>
<evidence type="ECO:0000256" key="3">
    <source>
        <dbReference type="ARBA" id="ARBA00012929"/>
    </source>
</evidence>
<dbReference type="EMBL" id="JBEXAE010000001">
    <property type="protein sequence ID" value="MET6989540.1"/>
    <property type="molecule type" value="Genomic_DNA"/>
</dbReference>
<evidence type="ECO:0000256" key="4">
    <source>
        <dbReference type="ARBA" id="ARBA00017099"/>
    </source>
</evidence>
<dbReference type="InterPro" id="IPR005913">
    <property type="entry name" value="dTDP_dehydrorham_reduct"/>
</dbReference>
<evidence type="ECO:0000313" key="8">
    <source>
        <dbReference type="EMBL" id="MET6989540.1"/>
    </source>
</evidence>
<dbReference type="GO" id="GO:0008831">
    <property type="term" value="F:dTDP-4-dehydrorhamnose reductase activity"/>
    <property type="evidence" value="ECO:0007669"/>
    <property type="project" value="UniProtKB-EC"/>
</dbReference>
<gene>
    <name evidence="8" type="primary">rfbD</name>
    <name evidence="8" type="ORF">ABXZ36_02640</name>
</gene>
<keyword evidence="6" id="KW-0521">NADP</keyword>
<dbReference type="Gene3D" id="3.40.50.720">
    <property type="entry name" value="NAD(P)-binding Rossmann-like Domain"/>
    <property type="match status" value="1"/>
</dbReference>
<comment type="similarity">
    <text evidence="2 6">Belongs to the dTDP-4-dehydrorhamnose reductase family.</text>
</comment>
<dbReference type="SUPFAM" id="SSF51735">
    <property type="entry name" value="NAD(P)-binding Rossmann-fold domains"/>
    <property type="match status" value="1"/>
</dbReference>
<comment type="catalytic activity">
    <reaction evidence="5">
        <text>dTDP-beta-L-rhamnose + NADP(+) = dTDP-4-dehydro-beta-L-rhamnose + NADPH + H(+)</text>
        <dbReference type="Rhea" id="RHEA:21796"/>
        <dbReference type="ChEBI" id="CHEBI:15378"/>
        <dbReference type="ChEBI" id="CHEBI:57510"/>
        <dbReference type="ChEBI" id="CHEBI:57783"/>
        <dbReference type="ChEBI" id="CHEBI:58349"/>
        <dbReference type="ChEBI" id="CHEBI:62830"/>
        <dbReference type="EC" id="1.1.1.133"/>
    </reaction>
</comment>
<dbReference type="NCBIfam" id="TIGR01214">
    <property type="entry name" value="rmlD"/>
    <property type="match status" value="1"/>
</dbReference>
<accession>A0ABV2SS16</accession>